<evidence type="ECO:0000313" key="1">
    <source>
        <dbReference type="EMBL" id="KAI6081065.1"/>
    </source>
</evidence>
<proteinExistence type="predicted"/>
<dbReference type="EMBL" id="MU394409">
    <property type="protein sequence ID" value="KAI6081065.1"/>
    <property type="molecule type" value="Genomic_DNA"/>
</dbReference>
<name>A0ACC0CL65_9PEZI</name>
<keyword evidence="2" id="KW-1185">Reference proteome</keyword>
<protein>
    <submittedName>
        <fullName evidence="1">Caspase domain-containing protein</fullName>
    </submittedName>
</protein>
<comment type="caution">
    <text evidence="1">The sequence shown here is derived from an EMBL/GenBank/DDBJ whole genome shotgun (WGS) entry which is preliminary data.</text>
</comment>
<reference evidence="1 2" key="1">
    <citation type="journal article" date="2022" name="New Phytol.">
        <title>Ecological generalism drives hyperdiversity of secondary metabolite gene clusters in xylarialean endophytes.</title>
        <authorList>
            <person name="Franco M.E.E."/>
            <person name="Wisecaver J.H."/>
            <person name="Arnold A.E."/>
            <person name="Ju Y.M."/>
            <person name="Slot J.C."/>
            <person name="Ahrendt S."/>
            <person name="Moore L.P."/>
            <person name="Eastman K.E."/>
            <person name="Scott K."/>
            <person name="Konkel Z."/>
            <person name="Mondo S.J."/>
            <person name="Kuo A."/>
            <person name="Hayes R.D."/>
            <person name="Haridas S."/>
            <person name="Andreopoulos B."/>
            <person name="Riley R."/>
            <person name="LaButti K."/>
            <person name="Pangilinan J."/>
            <person name="Lipzen A."/>
            <person name="Amirebrahimi M."/>
            <person name="Yan J."/>
            <person name="Adam C."/>
            <person name="Keymanesh K."/>
            <person name="Ng V."/>
            <person name="Louie K."/>
            <person name="Northen T."/>
            <person name="Drula E."/>
            <person name="Henrissat B."/>
            <person name="Hsieh H.M."/>
            <person name="Youens-Clark K."/>
            <person name="Lutzoni F."/>
            <person name="Miadlikowska J."/>
            <person name="Eastwood D.C."/>
            <person name="Hamelin R.C."/>
            <person name="Grigoriev I.V."/>
            <person name="U'Ren J.M."/>
        </authorList>
    </citation>
    <scope>NUCLEOTIDE SEQUENCE [LARGE SCALE GENOMIC DNA]</scope>
    <source>
        <strain evidence="1 2">ER1909</strain>
    </source>
</reference>
<gene>
    <name evidence="1" type="ORF">F4821DRAFT_250130</name>
</gene>
<dbReference type="Proteomes" id="UP001497680">
    <property type="component" value="Unassembled WGS sequence"/>
</dbReference>
<accession>A0ACC0CL65</accession>
<organism evidence="1 2">
    <name type="scientific">Hypoxylon rubiginosum</name>
    <dbReference type="NCBI Taxonomy" id="110542"/>
    <lineage>
        <taxon>Eukaryota</taxon>
        <taxon>Fungi</taxon>
        <taxon>Dikarya</taxon>
        <taxon>Ascomycota</taxon>
        <taxon>Pezizomycotina</taxon>
        <taxon>Sordariomycetes</taxon>
        <taxon>Xylariomycetidae</taxon>
        <taxon>Xylariales</taxon>
        <taxon>Hypoxylaceae</taxon>
        <taxon>Hypoxylon</taxon>
    </lineage>
</organism>
<sequence length="667" mass="74164">MQRSKNTHTYYAVLIGINSYQQKPLKGCVRDVQSIQRFLAASSKQPLIMTVLTAEEQSEVGSVGNSNDLALRPTHGNVVEALEKIIRNARSGDFVYIHFSGHGTRSAPESEFSNQSTGDLALVLLDKETGSGTRYLWGTRLANLVNAMVQVGVQVTMVLDCCFSASVYRWDDLDSRYLPYTHEVHVGPDSCPEETSKPSPETKTLQKHGASESRDISMLPNWLMNPDGYTIIVACGPDEEAREPAIDGEKHGALSYCLLKALNEFGNQVKRHKDFYDHLRVNLKQLVGYQQTPVLFGNGNLGFFGPIAIDRSLPYTPVVVNKDGSIELQVGEAHGVANGDEFYLRPMSSTVASDSSRGPCVAAVVIQVKAFTSIVKPMDTPSAPLRTGCTGTPVTTAILRSFSVRLHADLPYPDRWPEILQSHSLDSRSGACHPSDSFRLTMDDNEYVILDSSNQKIDGVPRMPLETTAPARVVTVLQHLAKYQMVKSLSNSKPVGSFAKSFNIKLRSQWGESLREDCFFEVQQDAAHTVKLTFELKNTGCQKIYAYILNLNPKWGVTNIYFKTHEAAAVKDISEGYSGTIIRRLRIEIPSTLADQGYRHCDDIIKVFVTSQPTSFDILELPRLGELFDKTTDQSDTPRGEDLVKSLVEDQWMTFNYPIRTLLNHNK</sequence>
<evidence type="ECO:0000313" key="2">
    <source>
        <dbReference type="Proteomes" id="UP001497680"/>
    </source>
</evidence>